<dbReference type="AlphaFoldDB" id="A0A8D8CH95"/>
<feature type="region of interest" description="Disordered" evidence="6">
    <location>
        <begin position="87"/>
        <end position="114"/>
    </location>
</feature>
<dbReference type="GO" id="GO:0008124">
    <property type="term" value="F:4-alpha-hydroxytetrahydrobiopterin dehydratase activity"/>
    <property type="evidence" value="ECO:0007669"/>
    <property type="project" value="UniProtKB-EC"/>
</dbReference>
<dbReference type="EMBL" id="HBUE01122383">
    <property type="protein sequence ID" value="CAG6492993.1"/>
    <property type="molecule type" value="Transcribed_RNA"/>
</dbReference>
<dbReference type="HAMAP" id="MF_00434">
    <property type="entry name" value="Pterin_4_alpha"/>
    <property type="match status" value="1"/>
</dbReference>
<reference evidence="7" key="1">
    <citation type="submission" date="2021-05" db="EMBL/GenBank/DDBJ databases">
        <authorList>
            <person name="Alioto T."/>
            <person name="Alioto T."/>
            <person name="Gomez Garrido J."/>
        </authorList>
    </citation>
    <scope>NUCLEOTIDE SEQUENCE</scope>
</reference>
<protein>
    <recommendedName>
        <fullName evidence="3">4a-hydroxytetrahydrobiopterin dehydratase</fullName>
        <ecNumber evidence="3">4.2.1.96</ecNumber>
    </recommendedName>
    <alternativeName>
        <fullName evidence="5">4-alpha-hydroxy-tetrahydropterin dehydratase</fullName>
    </alternativeName>
</protein>
<sequence>MILKNITSMLLSKSVTVQNRLWSVWSNSFRLHGRKPVLGGGQHSQGGVPLGQAVGSSSGSTWKRIEGLATLTPAALNQTNLRLQQRRSVSIGTRQQSDCASSSSSSAIKTPKKRKMVSKLTDAQRKELLQPLMDAGWTMAAAGRDAIYKEYLFKNFNEAFGFMTRVALLADKMDHHPEWFNVYNKVQVTLATHDCGGLSERDVKLANFVEEIFGKY</sequence>
<evidence type="ECO:0000256" key="5">
    <source>
        <dbReference type="ARBA" id="ARBA00030497"/>
    </source>
</evidence>
<dbReference type="CDD" id="cd00914">
    <property type="entry name" value="PCD_DCoH_subfamily_b"/>
    <property type="match status" value="1"/>
</dbReference>
<evidence type="ECO:0000256" key="2">
    <source>
        <dbReference type="ARBA" id="ARBA00006472"/>
    </source>
</evidence>
<dbReference type="InterPro" id="IPR001533">
    <property type="entry name" value="Pterin_deHydtase"/>
</dbReference>
<dbReference type="PANTHER" id="PTHR12599">
    <property type="entry name" value="PTERIN-4-ALPHA-CARBINOLAMINE DEHYDRATASE"/>
    <property type="match status" value="1"/>
</dbReference>
<evidence type="ECO:0000256" key="3">
    <source>
        <dbReference type="ARBA" id="ARBA00013252"/>
    </source>
</evidence>
<evidence type="ECO:0000313" key="7">
    <source>
        <dbReference type="EMBL" id="CAG6492993.1"/>
    </source>
</evidence>
<name>A0A8D8CH95_CULPI</name>
<dbReference type="Pfam" id="PF01329">
    <property type="entry name" value="Pterin_4a"/>
    <property type="match status" value="1"/>
</dbReference>
<keyword evidence="4" id="KW-0456">Lyase</keyword>
<evidence type="ECO:0000256" key="6">
    <source>
        <dbReference type="SAM" id="MobiDB-lite"/>
    </source>
</evidence>
<proteinExistence type="inferred from homology"/>
<evidence type="ECO:0000256" key="1">
    <source>
        <dbReference type="ARBA" id="ARBA00001554"/>
    </source>
</evidence>
<comment type="catalytic activity">
    <reaction evidence="1">
        <text>(4aS,6R)-4a-hydroxy-L-erythro-5,6,7,8-tetrahydrobiopterin = (6R)-L-erythro-6,7-dihydrobiopterin + H2O</text>
        <dbReference type="Rhea" id="RHEA:11920"/>
        <dbReference type="ChEBI" id="CHEBI:15377"/>
        <dbReference type="ChEBI" id="CHEBI:15642"/>
        <dbReference type="ChEBI" id="CHEBI:43120"/>
        <dbReference type="EC" id="4.2.1.96"/>
    </reaction>
</comment>
<feature type="compositionally biased region" description="Polar residues" evidence="6">
    <location>
        <begin position="87"/>
        <end position="100"/>
    </location>
</feature>
<dbReference type="PANTHER" id="PTHR12599:SF0">
    <property type="entry name" value="PTERIN-4-ALPHA-CARBINOLAMINE DEHYDRATASE"/>
    <property type="match status" value="1"/>
</dbReference>
<dbReference type="InterPro" id="IPR036428">
    <property type="entry name" value="PCD_sf"/>
</dbReference>
<organism evidence="7">
    <name type="scientific">Culex pipiens</name>
    <name type="common">House mosquito</name>
    <dbReference type="NCBI Taxonomy" id="7175"/>
    <lineage>
        <taxon>Eukaryota</taxon>
        <taxon>Metazoa</taxon>
        <taxon>Ecdysozoa</taxon>
        <taxon>Arthropoda</taxon>
        <taxon>Hexapoda</taxon>
        <taxon>Insecta</taxon>
        <taxon>Pterygota</taxon>
        <taxon>Neoptera</taxon>
        <taxon>Endopterygota</taxon>
        <taxon>Diptera</taxon>
        <taxon>Nematocera</taxon>
        <taxon>Culicoidea</taxon>
        <taxon>Culicidae</taxon>
        <taxon>Culicinae</taxon>
        <taxon>Culicini</taxon>
        <taxon>Culex</taxon>
        <taxon>Culex</taxon>
    </lineage>
</organism>
<dbReference type="EC" id="4.2.1.96" evidence="3"/>
<dbReference type="SUPFAM" id="SSF55248">
    <property type="entry name" value="PCD-like"/>
    <property type="match status" value="1"/>
</dbReference>
<evidence type="ECO:0000256" key="4">
    <source>
        <dbReference type="ARBA" id="ARBA00023239"/>
    </source>
</evidence>
<dbReference type="NCBIfam" id="NF002018">
    <property type="entry name" value="PRK00823.1-3"/>
    <property type="match status" value="1"/>
</dbReference>
<accession>A0A8D8CH95</accession>
<dbReference type="GO" id="GO:0006729">
    <property type="term" value="P:tetrahydrobiopterin biosynthetic process"/>
    <property type="evidence" value="ECO:0007669"/>
    <property type="project" value="InterPro"/>
</dbReference>
<comment type="similarity">
    <text evidence="2">Belongs to the pterin-4-alpha-carbinolamine dehydratase family.</text>
</comment>
<dbReference type="Gene3D" id="3.30.1360.20">
    <property type="entry name" value="Transcriptional coactivator/pterin dehydratase"/>
    <property type="match status" value="1"/>
</dbReference>